<comment type="caution">
    <text evidence="2">The sequence shown here is derived from an EMBL/GenBank/DDBJ whole genome shotgun (WGS) entry which is preliminary data.</text>
</comment>
<dbReference type="eggNOG" id="ENOG5033U6E">
    <property type="taxonomic scope" value="Bacteria"/>
</dbReference>
<dbReference type="PATRIC" id="fig|1348663.4.peg.6746"/>
<dbReference type="EMBL" id="JNBY01000148">
    <property type="protein sequence ID" value="KDN81339.1"/>
    <property type="molecule type" value="Genomic_DNA"/>
</dbReference>
<dbReference type="RefSeq" id="WP_051653706.1">
    <property type="nucleotide sequence ID" value="NZ_KK853997.1"/>
</dbReference>
<proteinExistence type="predicted"/>
<accession>A0A066YN53</accession>
<keyword evidence="3" id="KW-1185">Reference proteome</keyword>
<dbReference type="Proteomes" id="UP000027178">
    <property type="component" value="Unassembled WGS sequence"/>
</dbReference>
<gene>
    <name evidence="2" type="ORF">KCH_69710</name>
</gene>
<evidence type="ECO:0008006" key="4">
    <source>
        <dbReference type="Google" id="ProtNLM"/>
    </source>
</evidence>
<dbReference type="AlphaFoldDB" id="A0A066YN53"/>
<evidence type="ECO:0000313" key="2">
    <source>
        <dbReference type="EMBL" id="KDN81339.1"/>
    </source>
</evidence>
<organism evidence="2 3">
    <name type="scientific">Kitasatospora cheerisanensis KCTC 2395</name>
    <dbReference type="NCBI Taxonomy" id="1348663"/>
    <lineage>
        <taxon>Bacteria</taxon>
        <taxon>Bacillati</taxon>
        <taxon>Actinomycetota</taxon>
        <taxon>Actinomycetes</taxon>
        <taxon>Kitasatosporales</taxon>
        <taxon>Streptomycetaceae</taxon>
        <taxon>Kitasatospora</taxon>
    </lineage>
</organism>
<keyword evidence="1" id="KW-0732">Signal</keyword>
<reference evidence="2 3" key="1">
    <citation type="submission" date="2014-05" db="EMBL/GenBank/DDBJ databases">
        <title>Draft Genome Sequence of Kitasatospora cheerisanensis KCTC 2395.</title>
        <authorList>
            <person name="Nam D.H."/>
        </authorList>
    </citation>
    <scope>NUCLEOTIDE SEQUENCE [LARGE SCALE GENOMIC DNA]</scope>
    <source>
        <strain evidence="2 3">KCTC 2395</strain>
    </source>
</reference>
<protein>
    <recommendedName>
        <fullName evidence="4">Tat pathway signal sequence domain protein</fullName>
    </recommendedName>
</protein>
<sequence>MRNRLFAGAAALAAATALVALQAGPASATVSGPLLYTDIGAPVNVGDALSADLVSGTVATMYSTPAGSTGVKCTASHIGGSVAANPTVSPTVSGTASGPVTTLTFSGCTSNVVGVTAVNSLTMDNLPYTLSISDTAGYPVSLAPAAGSVIQATAVLKTLAGTATCTFRSSAATLNGNATNTPPQISLVNQPLTKFSGPSICFPTVYFTAAYGPVKDTNNGGTVLVN</sequence>
<evidence type="ECO:0000256" key="1">
    <source>
        <dbReference type="SAM" id="SignalP"/>
    </source>
</evidence>
<feature type="chain" id="PRO_5001631742" description="Tat pathway signal sequence domain protein" evidence="1">
    <location>
        <begin position="29"/>
        <end position="226"/>
    </location>
</feature>
<dbReference type="HOGENOM" id="CLU_081866_0_0_11"/>
<feature type="signal peptide" evidence="1">
    <location>
        <begin position="1"/>
        <end position="28"/>
    </location>
</feature>
<name>A0A066YN53_9ACTN</name>
<evidence type="ECO:0000313" key="3">
    <source>
        <dbReference type="Proteomes" id="UP000027178"/>
    </source>
</evidence>